<sequence length="72" mass="8528">MKDVQDLFKEYYDSHNLEKNSQYADFSKEQLVIEAEYLHDSLTRILKYINDGGTDINKIYAEVMDGIYESRI</sequence>
<keyword evidence="2" id="KW-1185">Reference proteome</keyword>
<dbReference type="Proteomes" id="UP000502998">
    <property type="component" value="Plasmid pVE80-3"/>
</dbReference>
<dbReference type="AlphaFoldDB" id="A0A679IPD0"/>
<protein>
    <submittedName>
        <fullName evidence="1">Uncharacterized protein</fullName>
    </submittedName>
</protein>
<keyword evidence="1" id="KW-0614">Plasmid</keyword>
<dbReference type="EMBL" id="AP022825">
    <property type="protein sequence ID" value="BCA87176.1"/>
    <property type="molecule type" value="Genomic_DNA"/>
</dbReference>
<evidence type="ECO:0000313" key="2">
    <source>
        <dbReference type="Proteomes" id="UP000502998"/>
    </source>
</evidence>
<name>A0A679IPD0_9ENTE</name>
<evidence type="ECO:0000313" key="1">
    <source>
        <dbReference type="EMBL" id="BCA87176.1"/>
    </source>
</evidence>
<reference evidence="1 2" key="1">
    <citation type="submission" date="2020-02" db="EMBL/GenBank/DDBJ databases">
        <title>Characterization of vanA genotype vancomycin-resistant Enterococcus saigonensis VE80.</title>
        <authorList>
            <person name="Harada T."/>
            <person name="Motooka D."/>
            <person name="Nakamura S."/>
            <person name="Yamamoto Y."/>
            <person name="Kawahara R."/>
            <person name="Kawatsu K."/>
        </authorList>
    </citation>
    <scope>NUCLEOTIDE SEQUENCE [LARGE SCALE GENOMIC DNA]</scope>
    <source>
        <strain evidence="1 2">VE80</strain>
        <plasmid evidence="1 2">pVE80-3</plasmid>
    </source>
</reference>
<geneLocation type="plasmid" evidence="1 2">
    <name>pVE80-3</name>
</geneLocation>
<organism evidence="1 2">
    <name type="scientific">Enterococcus saigonensis</name>
    <dbReference type="NCBI Taxonomy" id="1805431"/>
    <lineage>
        <taxon>Bacteria</taxon>
        <taxon>Bacillati</taxon>
        <taxon>Bacillota</taxon>
        <taxon>Bacilli</taxon>
        <taxon>Lactobacillales</taxon>
        <taxon>Enterococcaceae</taxon>
        <taxon>Enterococcus</taxon>
    </lineage>
</organism>
<dbReference type="KEGG" id="esg:EsVE80_p3-00020"/>
<proteinExistence type="predicted"/>
<accession>A0A679IPD0</accession>
<gene>
    <name evidence="1" type="ORF">EsVE80_p3-00020</name>
</gene>
<dbReference type="RefSeq" id="WP_025480940.1">
    <property type="nucleotide sequence ID" value="NZ_AP022825.1"/>
</dbReference>